<feature type="region of interest" description="Disordered" evidence="1">
    <location>
        <begin position="1"/>
        <end position="33"/>
    </location>
</feature>
<evidence type="ECO:0000313" key="3">
    <source>
        <dbReference type="Proteomes" id="UP001341281"/>
    </source>
</evidence>
<proteinExistence type="predicted"/>
<name>A0AAQ3TDH6_PASNO</name>
<dbReference type="EMBL" id="CP144748">
    <property type="protein sequence ID" value="WVZ70027.1"/>
    <property type="molecule type" value="Genomic_DNA"/>
</dbReference>
<reference evidence="2 3" key="1">
    <citation type="submission" date="2024-02" db="EMBL/GenBank/DDBJ databases">
        <title>High-quality chromosome-scale genome assembly of Pensacola bahiagrass (Paspalum notatum Flugge var. saurae).</title>
        <authorList>
            <person name="Vega J.M."/>
            <person name="Podio M."/>
            <person name="Orjuela J."/>
            <person name="Siena L.A."/>
            <person name="Pessino S.C."/>
            <person name="Combes M.C."/>
            <person name="Mariac C."/>
            <person name="Albertini E."/>
            <person name="Pupilli F."/>
            <person name="Ortiz J.P.A."/>
            <person name="Leblanc O."/>
        </authorList>
    </citation>
    <scope>NUCLEOTIDE SEQUENCE [LARGE SCALE GENOMIC DNA]</scope>
    <source>
        <strain evidence="2">R1</strain>
        <tissue evidence="2">Leaf</tissue>
    </source>
</reference>
<gene>
    <name evidence="2" type="ORF">U9M48_018732</name>
</gene>
<accession>A0AAQ3TDH6</accession>
<evidence type="ECO:0000313" key="2">
    <source>
        <dbReference type="EMBL" id="WVZ70027.1"/>
    </source>
</evidence>
<feature type="compositionally biased region" description="Low complexity" evidence="1">
    <location>
        <begin position="90"/>
        <end position="118"/>
    </location>
</feature>
<sequence length="142" mass="14793">MNRLTPIKLDQIHHRRNLSKSSDPPARPPDQNKCLYLHHTATSTRLLLPTVPLLDLKTSTHADGTAPAPPQWRRKAARSAARQHTESGAERAPAPETGAGAGASAAEATLASAATATRAAITAAETRAIAPSSGGSQRRGGV</sequence>
<protein>
    <submittedName>
        <fullName evidence="2">Uncharacterized protein</fullName>
    </submittedName>
</protein>
<feature type="region of interest" description="Disordered" evidence="1">
    <location>
        <begin position="59"/>
        <end position="118"/>
    </location>
</feature>
<dbReference type="Proteomes" id="UP001341281">
    <property type="component" value="Chromosome 04"/>
</dbReference>
<dbReference type="AlphaFoldDB" id="A0AAQ3TDH6"/>
<organism evidence="2 3">
    <name type="scientific">Paspalum notatum var. saurae</name>
    <dbReference type="NCBI Taxonomy" id="547442"/>
    <lineage>
        <taxon>Eukaryota</taxon>
        <taxon>Viridiplantae</taxon>
        <taxon>Streptophyta</taxon>
        <taxon>Embryophyta</taxon>
        <taxon>Tracheophyta</taxon>
        <taxon>Spermatophyta</taxon>
        <taxon>Magnoliopsida</taxon>
        <taxon>Liliopsida</taxon>
        <taxon>Poales</taxon>
        <taxon>Poaceae</taxon>
        <taxon>PACMAD clade</taxon>
        <taxon>Panicoideae</taxon>
        <taxon>Andropogonodae</taxon>
        <taxon>Paspaleae</taxon>
        <taxon>Paspalinae</taxon>
        <taxon>Paspalum</taxon>
    </lineage>
</organism>
<evidence type="ECO:0000256" key="1">
    <source>
        <dbReference type="SAM" id="MobiDB-lite"/>
    </source>
</evidence>
<keyword evidence="3" id="KW-1185">Reference proteome</keyword>